<dbReference type="EMBL" id="CP159485">
    <property type="protein sequence ID" value="XCI29460.1"/>
    <property type="molecule type" value="Genomic_DNA"/>
</dbReference>
<dbReference type="GO" id="GO:0016491">
    <property type="term" value="F:oxidoreductase activity"/>
    <property type="evidence" value="ECO:0007669"/>
    <property type="project" value="UniProtKB-KW"/>
</dbReference>
<sequence>MLEILKNRRSIRKYENKRIEQEKLAKLLKAVLLSPTSKNKRPWEFIVVEDTQTMQELSKAKKGGSQFLKNAPLAIVITADSGISDVWVEDASIASITLQYAAESLGLGSCWVQIRNRENDEGASEQYVQDLLGIPKEKHVESIIAIGYPAEEKEPHSDDELLYDKIYRGKYGQAYQ</sequence>
<dbReference type="PANTHER" id="PTHR43673">
    <property type="entry name" value="NAD(P)H NITROREDUCTASE YDGI-RELATED"/>
    <property type="match status" value="1"/>
</dbReference>
<reference evidence="4" key="2">
    <citation type="submission" date="2024-06" db="EMBL/GenBank/DDBJ databases">
        <authorList>
            <person name="Petrova K.O."/>
            <person name="Toshchakov S.V."/>
            <person name="Boltjanskaja Y.V."/>
            <person name="Kevbrin V.V."/>
        </authorList>
    </citation>
    <scope>NUCLEOTIDE SEQUENCE</scope>
    <source>
        <strain evidence="4">Z-710</strain>
    </source>
</reference>
<dbReference type="Gene3D" id="3.40.109.10">
    <property type="entry name" value="NADH Oxidase"/>
    <property type="match status" value="1"/>
</dbReference>
<keyword evidence="2" id="KW-0560">Oxidoreductase</keyword>
<dbReference type="AlphaFoldDB" id="A0AAU8HVR1"/>
<evidence type="ECO:0000256" key="2">
    <source>
        <dbReference type="ARBA" id="ARBA00023002"/>
    </source>
</evidence>
<protein>
    <submittedName>
        <fullName evidence="4">Nitroreductase family protein</fullName>
    </submittedName>
</protein>
<gene>
    <name evidence="4" type="ORF">PRVXH_000781</name>
</gene>
<dbReference type="PANTHER" id="PTHR43673:SF10">
    <property type="entry name" value="NADH DEHYDROGENASE_NAD(P)H NITROREDUCTASE XCC3605-RELATED"/>
    <property type="match status" value="1"/>
</dbReference>
<name>A0AAU8HVR1_9FIRM</name>
<evidence type="ECO:0000313" key="4">
    <source>
        <dbReference type="EMBL" id="XCI29460.1"/>
    </source>
</evidence>
<dbReference type="SUPFAM" id="SSF55469">
    <property type="entry name" value="FMN-dependent nitroreductase-like"/>
    <property type="match status" value="1"/>
</dbReference>
<dbReference type="InterPro" id="IPR000415">
    <property type="entry name" value="Nitroreductase-like"/>
</dbReference>
<dbReference type="InterPro" id="IPR029479">
    <property type="entry name" value="Nitroreductase"/>
</dbReference>
<feature type="domain" description="Nitroreductase" evidence="3">
    <location>
        <begin position="5"/>
        <end position="61"/>
    </location>
</feature>
<dbReference type="CDD" id="cd02151">
    <property type="entry name" value="nitroreductase"/>
    <property type="match status" value="1"/>
</dbReference>
<proteinExistence type="inferred from homology"/>
<accession>A0AAU8HVR1</accession>
<dbReference type="Pfam" id="PF00881">
    <property type="entry name" value="Nitroreductase"/>
    <property type="match status" value="1"/>
</dbReference>
<reference evidence="4" key="1">
    <citation type="journal article" date="2018" name="Antonie Van Leeuwenhoek">
        <title>Proteinivorax hydrogeniformans sp. nov., an anaerobic, haloalkaliphilic bacterium fermenting proteinaceous compounds with high hydrogen production.</title>
        <authorList>
            <person name="Boltyanskaya Y."/>
            <person name="Detkova E."/>
            <person name="Pimenov N."/>
            <person name="Kevbrin V."/>
        </authorList>
    </citation>
    <scope>NUCLEOTIDE SEQUENCE</scope>
    <source>
        <strain evidence="4">Z-710</strain>
    </source>
</reference>
<evidence type="ECO:0000256" key="1">
    <source>
        <dbReference type="ARBA" id="ARBA00007118"/>
    </source>
</evidence>
<organism evidence="4">
    <name type="scientific">Proteinivorax hydrogeniformans</name>
    <dbReference type="NCBI Taxonomy" id="1826727"/>
    <lineage>
        <taxon>Bacteria</taxon>
        <taxon>Bacillati</taxon>
        <taxon>Bacillota</taxon>
        <taxon>Clostridia</taxon>
        <taxon>Eubacteriales</taxon>
        <taxon>Proteinivoracaceae</taxon>
        <taxon>Proteinivorax</taxon>
    </lineage>
</organism>
<dbReference type="RefSeq" id="WP_353894008.1">
    <property type="nucleotide sequence ID" value="NZ_CP159485.1"/>
</dbReference>
<evidence type="ECO:0000259" key="3">
    <source>
        <dbReference type="Pfam" id="PF00881"/>
    </source>
</evidence>
<comment type="similarity">
    <text evidence="1">Belongs to the nitroreductase family.</text>
</comment>